<keyword evidence="3" id="KW-0233">DNA recombination</keyword>
<evidence type="ECO:0000256" key="4">
    <source>
        <dbReference type="PROSITE-ProRule" id="PRU01248"/>
    </source>
</evidence>
<evidence type="ECO:0000313" key="7">
    <source>
        <dbReference type="EMBL" id="AHD24021.1"/>
    </source>
</evidence>
<dbReference type="PROSITE" id="PS51900">
    <property type="entry name" value="CB"/>
    <property type="match status" value="1"/>
</dbReference>
<dbReference type="GO" id="GO:0006310">
    <property type="term" value="P:DNA recombination"/>
    <property type="evidence" value="ECO:0007669"/>
    <property type="project" value="UniProtKB-KW"/>
</dbReference>
<evidence type="ECO:0000259" key="6">
    <source>
        <dbReference type="PROSITE" id="PS51900"/>
    </source>
</evidence>
<dbReference type="InterPro" id="IPR011010">
    <property type="entry name" value="DNA_brk_join_enz"/>
</dbReference>
<dbReference type="InterPro" id="IPR050090">
    <property type="entry name" value="Tyrosine_recombinase_XerCD"/>
</dbReference>
<keyword evidence="2 4" id="KW-0238">DNA-binding</keyword>
<dbReference type="eggNOG" id="COG4974">
    <property type="taxonomic scope" value="Bacteria"/>
</dbReference>
<dbReference type="PATRIC" id="fig|1435356.3.peg.5024"/>
<dbReference type="RefSeq" id="WP_024100200.1">
    <property type="nucleotide sequence ID" value="NC_023144.1"/>
</dbReference>
<dbReference type="GO" id="GO:0003677">
    <property type="term" value="F:DNA binding"/>
    <property type="evidence" value="ECO:0007669"/>
    <property type="project" value="UniProtKB-UniRule"/>
</dbReference>
<dbReference type="HOGENOM" id="CLU_064033_0_0_11"/>
<organism evidence="7 8">
    <name type="scientific">Rhodococcus pyridinivorans SB3094</name>
    <dbReference type="NCBI Taxonomy" id="1435356"/>
    <lineage>
        <taxon>Bacteria</taxon>
        <taxon>Bacillati</taxon>
        <taxon>Actinomycetota</taxon>
        <taxon>Actinomycetes</taxon>
        <taxon>Mycobacteriales</taxon>
        <taxon>Nocardiaceae</taxon>
        <taxon>Rhodococcus</taxon>
    </lineage>
</organism>
<dbReference type="GO" id="GO:0015074">
    <property type="term" value="P:DNA integration"/>
    <property type="evidence" value="ECO:0007669"/>
    <property type="project" value="InterPro"/>
</dbReference>
<evidence type="ECO:0000256" key="2">
    <source>
        <dbReference type="ARBA" id="ARBA00023125"/>
    </source>
</evidence>
<sequence length="376" mass="43206">MGVDSDGRALGWGPVRHLHPDEAVFEEMLTGWRNQQLARNLAFSTIDAREKLVRRFVASINEYPWNWLAQHVDEFFGDLRAVSGLKQSSLRRYQGALRGFLGYLTDPAYGWERVCEELFGTHPSQVVHDWNSAVHVQDAERSPGKRAFCKRELQQLFDRADEEVGRIRALRRKGWWAAYRDATLFKTAYAYGLRLNEVRRLETVDFGRNPKARQFGGYGVLRVRHGKAMRGSPPKPGSVLTVFDWAVDVLEEWVDEIRPVFDYDGLVLFPSPRRTPLAHSTIQARFRRYCDDLGFGPGLDFHSLRRSYVTHLIEDGVDPLFVQQQVRHEHASTTSLYTCVSSDYRTRVLSHALTTIFDNAVEPDRRLLQPTTPGSK</sequence>
<dbReference type="PROSITE" id="PS51898">
    <property type="entry name" value="TYR_RECOMBINASE"/>
    <property type="match status" value="1"/>
</dbReference>
<keyword evidence="7" id="KW-0614">Plasmid</keyword>
<gene>
    <name evidence="7" type="ORF">Y013_24925</name>
</gene>
<dbReference type="CDD" id="cd00397">
    <property type="entry name" value="DNA_BRE_C"/>
    <property type="match status" value="1"/>
</dbReference>
<protein>
    <submittedName>
        <fullName evidence="7">Integrase</fullName>
    </submittedName>
</protein>
<dbReference type="EMBL" id="CP006997">
    <property type="protein sequence ID" value="AHD24021.1"/>
    <property type="molecule type" value="Genomic_DNA"/>
</dbReference>
<evidence type="ECO:0000256" key="1">
    <source>
        <dbReference type="ARBA" id="ARBA00008857"/>
    </source>
</evidence>
<reference evidence="7 8" key="1">
    <citation type="journal article" date="2014" name="Genome Announc.">
        <title>Complete Genome of Rhodococcus pyridinivorans SB3094, a Methyl-Ethyl-Ketone-Degrading Bacterium Used for Bioaugmentation.</title>
        <authorList>
            <person name="Dueholm M.S."/>
            <person name="Albertsen M."/>
            <person name="D'Imperio S."/>
            <person name="Tale V.P."/>
            <person name="Lewis D."/>
            <person name="Nielsen P.H."/>
            <person name="Nielsen J.L."/>
        </authorList>
    </citation>
    <scope>NUCLEOTIDE SEQUENCE [LARGE SCALE GENOMIC DNA]</scope>
    <source>
        <strain evidence="8">SB3094</strain>
        <plasmid evidence="8">1</plasmid>
    </source>
</reference>
<dbReference type="InterPro" id="IPR013762">
    <property type="entry name" value="Integrase-like_cat_sf"/>
</dbReference>
<dbReference type="PANTHER" id="PTHR30349">
    <property type="entry name" value="PHAGE INTEGRASE-RELATED"/>
    <property type="match status" value="1"/>
</dbReference>
<dbReference type="InterPro" id="IPR002104">
    <property type="entry name" value="Integrase_catalytic"/>
</dbReference>
<evidence type="ECO:0000259" key="5">
    <source>
        <dbReference type="PROSITE" id="PS51898"/>
    </source>
</evidence>
<dbReference type="Pfam" id="PF00589">
    <property type="entry name" value="Phage_integrase"/>
    <property type="match status" value="1"/>
</dbReference>
<accession>V9XKM8</accession>
<feature type="domain" description="Tyr recombinase" evidence="5">
    <location>
        <begin position="143"/>
        <end position="350"/>
    </location>
</feature>
<dbReference type="PANTHER" id="PTHR30349:SF41">
    <property type="entry name" value="INTEGRASE_RECOMBINASE PROTEIN MJ0367-RELATED"/>
    <property type="match status" value="1"/>
</dbReference>
<geneLocation type="plasmid" evidence="8">
    <name>1</name>
</geneLocation>
<evidence type="ECO:0000313" key="8">
    <source>
        <dbReference type="Proteomes" id="UP000018781"/>
    </source>
</evidence>
<comment type="similarity">
    <text evidence="1">Belongs to the 'phage' integrase family.</text>
</comment>
<dbReference type="GeneID" id="29939773"/>
<dbReference type="AlphaFoldDB" id="V9XKM8"/>
<dbReference type="KEGG" id="rpy:Y013_24925"/>
<feature type="domain" description="Core-binding (CB)" evidence="6">
    <location>
        <begin position="23"/>
        <end position="105"/>
    </location>
</feature>
<proteinExistence type="inferred from homology"/>
<evidence type="ECO:0000256" key="3">
    <source>
        <dbReference type="ARBA" id="ARBA00023172"/>
    </source>
</evidence>
<dbReference type="InterPro" id="IPR044068">
    <property type="entry name" value="CB"/>
</dbReference>
<dbReference type="Gene3D" id="1.10.443.10">
    <property type="entry name" value="Intergrase catalytic core"/>
    <property type="match status" value="1"/>
</dbReference>
<dbReference type="SUPFAM" id="SSF56349">
    <property type="entry name" value="DNA breaking-rejoining enzymes"/>
    <property type="match status" value="1"/>
</dbReference>
<dbReference type="Proteomes" id="UP000018781">
    <property type="component" value="Plasmid unnamed"/>
</dbReference>
<name>V9XKM8_9NOCA</name>